<reference evidence="9 10" key="1">
    <citation type="submission" date="2020-05" db="EMBL/GenBank/DDBJ databases">
        <title>Genome sequence of Isoptericola sp. JC619 isolated from Chilika lagoon, India.</title>
        <authorList>
            <person name="Kumar D."/>
            <person name="Appam K."/>
            <person name="Gandham S."/>
            <person name="Uppada J."/>
            <person name="Sasikala C."/>
            <person name="Venkata Ramana C."/>
        </authorList>
    </citation>
    <scope>NUCLEOTIDE SEQUENCE [LARGE SCALE GENOMIC DNA]</scope>
    <source>
        <strain evidence="9 10">JC619</strain>
    </source>
</reference>
<dbReference type="Pfam" id="PF02803">
    <property type="entry name" value="Thiolase_C"/>
    <property type="match status" value="1"/>
</dbReference>
<accession>A0A849K9Y5</accession>
<evidence type="ECO:0000256" key="5">
    <source>
        <dbReference type="ARBA" id="ARBA00040529"/>
    </source>
</evidence>
<dbReference type="SUPFAM" id="SSF53901">
    <property type="entry name" value="Thiolase-like"/>
    <property type="match status" value="2"/>
</dbReference>
<evidence type="ECO:0000313" key="9">
    <source>
        <dbReference type="EMBL" id="NNU28047.1"/>
    </source>
</evidence>
<evidence type="ECO:0000256" key="6">
    <source>
        <dbReference type="RuleBase" id="RU003557"/>
    </source>
</evidence>
<dbReference type="InterPro" id="IPR020617">
    <property type="entry name" value="Thiolase_C"/>
</dbReference>
<keyword evidence="4 6" id="KW-0012">Acyltransferase</keyword>
<dbReference type="Proteomes" id="UP000557204">
    <property type="component" value="Unassembled WGS sequence"/>
</dbReference>
<dbReference type="PIRSF" id="PIRSF000429">
    <property type="entry name" value="Ac-CoA_Ac_transf"/>
    <property type="match status" value="1"/>
</dbReference>
<evidence type="ECO:0000259" key="8">
    <source>
        <dbReference type="Pfam" id="PF02803"/>
    </source>
</evidence>
<dbReference type="InterPro" id="IPR002155">
    <property type="entry name" value="Thiolase"/>
</dbReference>
<dbReference type="PANTHER" id="PTHR18919">
    <property type="entry name" value="ACETYL-COA C-ACYLTRANSFERASE"/>
    <property type="match status" value="1"/>
</dbReference>
<keyword evidence="10" id="KW-1185">Reference proteome</keyword>
<gene>
    <name evidence="9" type="ORF">HLI28_10905</name>
</gene>
<comment type="caution">
    <text evidence="9">The sequence shown here is derived from an EMBL/GenBank/DDBJ whole genome shotgun (WGS) entry which is preliminary data.</text>
</comment>
<name>A0A849K9Y5_9MICO</name>
<sequence>MVVAARRTWVGRPAAGHAHADETRLAAAVLSAAAQDASAGRVDDVVLGNAAGHGGNVARRAALAGLGLAVPGISVDRQCASGLAAVATGAALVDAGHADVVLAGGVESTTRAPARSHGRLDYRRASFAPPPWADPEAGEAADRLARARGVTRERQHAYAIASHRRVRAAHEAGLFGPEVTGVGGLDRDEHARLLPGRVLDRLPGAFGPDGSVTAASAAPAADGAAAVAIVPDGAPGLRVRGAATVACGPDMPLLAPVRAARTVCERAGVGPADLAAVEVVEAFAVQALVVAEDLGLDPLGDPRWNPDGGALGAGHPFGASGAIAVVRLYSRLVRGGAPAGALGVATAAGTGGVGVALLLEVVR</sequence>
<evidence type="ECO:0000259" key="7">
    <source>
        <dbReference type="Pfam" id="PF00108"/>
    </source>
</evidence>
<dbReference type="InterPro" id="IPR020616">
    <property type="entry name" value="Thiolase_N"/>
</dbReference>
<feature type="domain" description="Thiolase N-terminal" evidence="7">
    <location>
        <begin position="1"/>
        <end position="231"/>
    </location>
</feature>
<dbReference type="Pfam" id="PF00108">
    <property type="entry name" value="Thiolase_N"/>
    <property type="match status" value="1"/>
</dbReference>
<evidence type="ECO:0000313" key="10">
    <source>
        <dbReference type="Proteomes" id="UP000557204"/>
    </source>
</evidence>
<dbReference type="InterPro" id="IPR016039">
    <property type="entry name" value="Thiolase-like"/>
</dbReference>
<evidence type="ECO:0000256" key="3">
    <source>
        <dbReference type="ARBA" id="ARBA00022679"/>
    </source>
</evidence>
<proteinExistence type="inferred from homology"/>
<feature type="domain" description="Thiolase C-terminal" evidence="8">
    <location>
        <begin position="238"/>
        <end position="360"/>
    </location>
</feature>
<dbReference type="Gene3D" id="3.40.47.10">
    <property type="match status" value="1"/>
</dbReference>
<protein>
    <recommendedName>
        <fullName evidence="5">Probable acetyl-CoA acetyltransferase</fullName>
        <ecNumber evidence="2">2.3.1.9</ecNumber>
    </recommendedName>
</protein>
<dbReference type="EMBL" id="JABFAJ010000019">
    <property type="protein sequence ID" value="NNU28047.1"/>
    <property type="molecule type" value="Genomic_DNA"/>
</dbReference>
<dbReference type="EC" id="2.3.1.9" evidence="2"/>
<dbReference type="CDD" id="cd00751">
    <property type="entry name" value="thiolase"/>
    <property type="match status" value="1"/>
</dbReference>
<dbReference type="AlphaFoldDB" id="A0A849K9Y5"/>
<evidence type="ECO:0000256" key="2">
    <source>
        <dbReference type="ARBA" id="ARBA00012705"/>
    </source>
</evidence>
<comment type="similarity">
    <text evidence="1 6">Belongs to the thiolase-like superfamily. Thiolase family.</text>
</comment>
<keyword evidence="3 6" id="KW-0808">Transferase</keyword>
<evidence type="ECO:0000256" key="1">
    <source>
        <dbReference type="ARBA" id="ARBA00010982"/>
    </source>
</evidence>
<dbReference type="GO" id="GO:0003985">
    <property type="term" value="F:acetyl-CoA C-acetyltransferase activity"/>
    <property type="evidence" value="ECO:0007669"/>
    <property type="project" value="UniProtKB-EC"/>
</dbReference>
<evidence type="ECO:0000256" key="4">
    <source>
        <dbReference type="ARBA" id="ARBA00023315"/>
    </source>
</evidence>
<dbReference type="PANTHER" id="PTHR18919:SF107">
    <property type="entry name" value="ACETYL-COA ACETYLTRANSFERASE, CYTOSOLIC"/>
    <property type="match status" value="1"/>
</dbReference>
<organism evidence="9 10">
    <name type="scientific">Isoptericola sediminis</name>
    <dbReference type="NCBI Taxonomy" id="2733572"/>
    <lineage>
        <taxon>Bacteria</taxon>
        <taxon>Bacillati</taxon>
        <taxon>Actinomycetota</taxon>
        <taxon>Actinomycetes</taxon>
        <taxon>Micrococcales</taxon>
        <taxon>Promicromonosporaceae</taxon>
        <taxon>Isoptericola</taxon>
    </lineage>
</organism>